<accession>G2YGA1</accession>
<reference evidence="2" key="1">
    <citation type="journal article" date="2011" name="PLoS Genet.">
        <title>Genomic analysis of the necrotrophic fungal pathogens Sclerotinia sclerotiorum and Botrytis cinerea.</title>
        <authorList>
            <person name="Amselem J."/>
            <person name="Cuomo C.A."/>
            <person name="van Kan J.A."/>
            <person name="Viaud M."/>
            <person name="Benito E.P."/>
            <person name="Couloux A."/>
            <person name="Coutinho P.M."/>
            <person name="de Vries R.P."/>
            <person name="Dyer P.S."/>
            <person name="Fillinger S."/>
            <person name="Fournier E."/>
            <person name="Gout L."/>
            <person name="Hahn M."/>
            <person name="Kohn L."/>
            <person name="Lapalu N."/>
            <person name="Plummer K.M."/>
            <person name="Pradier J.M."/>
            <person name="Quevillon E."/>
            <person name="Sharon A."/>
            <person name="Simon A."/>
            <person name="ten Have A."/>
            <person name="Tudzynski B."/>
            <person name="Tudzynski P."/>
            <person name="Wincker P."/>
            <person name="Andrew M."/>
            <person name="Anthouard V."/>
            <person name="Beever R.E."/>
            <person name="Beffa R."/>
            <person name="Benoit I."/>
            <person name="Bouzid O."/>
            <person name="Brault B."/>
            <person name="Chen Z."/>
            <person name="Choquer M."/>
            <person name="Collemare J."/>
            <person name="Cotton P."/>
            <person name="Danchin E.G."/>
            <person name="Da Silva C."/>
            <person name="Gautier A."/>
            <person name="Giraud C."/>
            <person name="Giraud T."/>
            <person name="Gonzalez C."/>
            <person name="Grossetete S."/>
            <person name="Guldener U."/>
            <person name="Henrissat B."/>
            <person name="Howlett B.J."/>
            <person name="Kodira C."/>
            <person name="Kretschmer M."/>
            <person name="Lappartient A."/>
            <person name="Leroch M."/>
            <person name="Levis C."/>
            <person name="Mauceli E."/>
            <person name="Neuveglise C."/>
            <person name="Oeser B."/>
            <person name="Pearson M."/>
            <person name="Poulain J."/>
            <person name="Poussereau N."/>
            <person name="Quesneville H."/>
            <person name="Rascle C."/>
            <person name="Schumacher J."/>
            <person name="Segurens B."/>
            <person name="Sexton A."/>
            <person name="Silva E."/>
            <person name="Sirven C."/>
            <person name="Soanes D.M."/>
            <person name="Talbot N.J."/>
            <person name="Templeton M."/>
            <person name="Yandava C."/>
            <person name="Yarden O."/>
            <person name="Zeng Q."/>
            <person name="Rollins J.A."/>
            <person name="Lebrun M.H."/>
            <person name="Dickman M."/>
        </authorList>
    </citation>
    <scope>NUCLEOTIDE SEQUENCE [LARGE SCALE GENOMIC DNA]</scope>
    <source>
        <strain evidence="2">T4</strain>
    </source>
</reference>
<protein>
    <submittedName>
        <fullName evidence="1">Uncharacterized protein</fullName>
    </submittedName>
</protein>
<gene>
    <name evidence="1" type="ORF">BofuT4_uP088620.1</name>
</gene>
<name>G2YGA1_BOTF4</name>
<evidence type="ECO:0000313" key="1">
    <source>
        <dbReference type="EMBL" id="CCD50799.1"/>
    </source>
</evidence>
<dbReference type="InParanoid" id="G2YGA1"/>
<dbReference type="HOGENOM" id="CLU_3106101_0_0_1"/>
<dbReference type="EMBL" id="FQ790328">
    <property type="protein sequence ID" value="CCD50799.1"/>
    <property type="molecule type" value="Genomic_DNA"/>
</dbReference>
<evidence type="ECO:0000313" key="2">
    <source>
        <dbReference type="Proteomes" id="UP000008177"/>
    </source>
</evidence>
<dbReference type="AlphaFoldDB" id="G2YGA1"/>
<proteinExistence type="predicted"/>
<sequence>MLPTDAISKYDNYRVIIGTSTSTYLATTNSQLPTTNYQLPAIYYLHQPTPT</sequence>
<organism evidence="1 2">
    <name type="scientific">Botryotinia fuckeliana (strain T4)</name>
    <name type="common">Noble rot fungus</name>
    <name type="synonym">Botrytis cinerea</name>
    <dbReference type="NCBI Taxonomy" id="999810"/>
    <lineage>
        <taxon>Eukaryota</taxon>
        <taxon>Fungi</taxon>
        <taxon>Dikarya</taxon>
        <taxon>Ascomycota</taxon>
        <taxon>Pezizomycotina</taxon>
        <taxon>Leotiomycetes</taxon>
        <taxon>Helotiales</taxon>
        <taxon>Sclerotiniaceae</taxon>
        <taxon>Botrytis</taxon>
    </lineage>
</organism>
<dbReference type="Proteomes" id="UP000008177">
    <property type="component" value="Unplaced contigs"/>
</dbReference>